<evidence type="ECO:0000313" key="1">
    <source>
        <dbReference type="EnsemblPlants" id="OPUNC12G07700.1"/>
    </source>
</evidence>
<reference evidence="1" key="2">
    <citation type="submission" date="2018-05" db="EMBL/GenBank/DDBJ databases">
        <title>OpunRS2 (Oryza punctata Reference Sequence Version 2).</title>
        <authorList>
            <person name="Zhang J."/>
            <person name="Kudrna D."/>
            <person name="Lee S."/>
            <person name="Talag J."/>
            <person name="Welchert J."/>
            <person name="Wing R.A."/>
        </authorList>
    </citation>
    <scope>NUCLEOTIDE SEQUENCE [LARGE SCALE GENOMIC DNA]</scope>
</reference>
<dbReference type="EnsemblPlants" id="OPUNC12G07700.1">
    <property type="protein sequence ID" value="OPUNC12G07700.1"/>
    <property type="gene ID" value="OPUNC12G07700"/>
</dbReference>
<name>A0A0E0MLB3_ORYPU</name>
<organism evidence="1">
    <name type="scientific">Oryza punctata</name>
    <name type="common">Red rice</name>
    <dbReference type="NCBI Taxonomy" id="4537"/>
    <lineage>
        <taxon>Eukaryota</taxon>
        <taxon>Viridiplantae</taxon>
        <taxon>Streptophyta</taxon>
        <taxon>Embryophyta</taxon>
        <taxon>Tracheophyta</taxon>
        <taxon>Spermatophyta</taxon>
        <taxon>Magnoliopsida</taxon>
        <taxon>Liliopsida</taxon>
        <taxon>Poales</taxon>
        <taxon>Poaceae</taxon>
        <taxon>BOP clade</taxon>
        <taxon>Oryzoideae</taxon>
        <taxon>Oryzeae</taxon>
        <taxon>Oryzinae</taxon>
        <taxon>Oryza</taxon>
    </lineage>
</organism>
<dbReference type="Gramene" id="OPUNC12G07700.1">
    <property type="protein sequence ID" value="OPUNC12G07700.1"/>
    <property type="gene ID" value="OPUNC12G07700"/>
</dbReference>
<proteinExistence type="predicted"/>
<dbReference type="AlphaFoldDB" id="A0A0E0MLB3"/>
<reference evidence="1" key="1">
    <citation type="submission" date="2015-04" db="UniProtKB">
        <authorList>
            <consortium name="EnsemblPlants"/>
        </authorList>
    </citation>
    <scope>IDENTIFICATION</scope>
</reference>
<keyword evidence="2" id="KW-1185">Reference proteome</keyword>
<dbReference type="Proteomes" id="UP000026962">
    <property type="component" value="Chromosome 12"/>
</dbReference>
<sequence>MNRLALFHTLIADPLELQRAVALGPSARCEKLCRGSLQAELEPGLLTMYSHCRVRRTVAARTEREMRPHACGRARCARYGRR</sequence>
<dbReference type="HOGENOM" id="CLU_2562330_0_0_1"/>
<protein>
    <submittedName>
        <fullName evidence="1">Uncharacterized protein</fullName>
    </submittedName>
</protein>
<accession>A0A0E0MLB3</accession>
<evidence type="ECO:0000313" key="2">
    <source>
        <dbReference type="Proteomes" id="UP000026962"/>
    </source>
</evidence>